<evidence type="ECO:0000256" key="11">
    <source>
        <dbReference type="ARBA" id="ARBA00049339"/>
    </source>
</evidence>
<dbReference type="EC" id="6.1.1.19" evidence="4"/>
<evidence type="ECO:0000256" key="1">
    <source>
        <dbReference type="ARBA" id="ARBA00004496"/>
    </source>
</evidence>
<evidence type="ECO:0000256" key="9">
    <source>
        <dbReference type="ARBA" id="ARBA00022917"/>
    </source>
</evidence>
<keyword evidence="8" id="KW-0067">ATP-binding</keyword>
<keyword evidence="5" id="KW-0963">Cytoplasm</keyword>
<dbReference type="PRINTS" id="PR01038">
    <property type="entry name" value="TRNASYNTHARG"/>
</dbReference>
<evidence type="ECO:0000259" key="12">
    <source>
        <dbReference type="SMART" id="SM00836"/>
    </source>
</evidence>
<keyword evidence="7" id="KW-0547">Nucleotide-binding</keyword>
<dbReference type="Gene3D" id="3.40.50.620">
    <property type="entry name" value="HUPs"/>
    <property type="match status" value="1"/>
</dbReference>
<evidence type="ECO:0000256" key="6">
    <source>
        <dbReference type="ARBA" id="ARBA00022598"/>
    </source>
</evidence>
<dbReference type="SMART" id="SM00836">
    <property type="entry name" value="DALR_1"/>
    <property type="match status" value="1"/>
</dbReference>
<sequence>MIRDQLVASLRSALSVLEIQPVPENVNLERPAHREHGDWSSNIALAAAKAAGWNPRELAGRMAEILNADLPAHVTSVEVAGPGFVNFRLADSWLHDVLVDVQQAGVAGYARATTGSGTKVLVEFVSANPTGPLHAGHGRGAAYGDSLVRIMQRCGYEVDRENYLNDRGTQMQLFVASLEARQRGEDVPEGGYKGQYIIDWAAEIPAGADTFEWGEQRAVADHLETLGRMNVDFDSWFSERSMVDSGAIETTLADLRERGVVYEKDGATWLRSTDFRDDKDRVLIKSDGEFTYLLPDIAYHRDKFSRGYDLLIDVWGADHHGYVPRMKAAMQSLGHDPAELEVQIIQLVNLLKGGEPVRFSKRAGDIVELAEVLDEVGADSARLTYLLQSIDSTQTFDYDVVKSRAMDNPVFYVQMAYARIRSIFRVAEERAVAIAPLDQVDLSLLTHERELEILRTLSELPDTVVTASADRAPHRIATWIRELAGAVHGFYHDCYVMGDGVSPELTQARLQLAAAASVGLLIGLDLLGVSAPEQM</sequence>
<evidence type="ECO:0000313" key="14">
    <source>
        <dbReference type="EMBL" id="CAB4597939.1"/>
    </source>
</evidence>
<dbReference type="PANTHER" id="PTHR11956">
    <property type="entry name" value="ARGINYL-TRNA SYNTHETASE"/>
    <property type="match status" value="1"/>
</dbReference>
<dbReference type="PROSITE" id="PS00178">
    <property type="entry name" value="AA_TRNA_LIGASE_I"/>
    <property type="match status" value="1"/>
</dbReference>
<keyword evidence="10" id="KW-0030">Aminoacyl-tRNA synthetase</keyword>
<dbReference type="InterPro" id="IPR036695">
    <property type="entry name" value="Arg-tRNA-synth_N_sf"/>
</dbReference>
<keyword evidence="6" id="KW-0436">Ligase</keyword>
<evidence type="ECO:0000259" key="13">
    <source>
        <dbReference type="SMART" id="SM01016"/>
    </source>
</evidence>
<dbReference type="PANTHER" id="PTHR11956:SF5">
    <property type="entry name" value="ARGININE--TRNA LIGASE, CYTOPLASMIC"/>
    <property type="match status" value="1"/>
</dbReference>
<comment type="subcellular location">
    <subcellularLocation>
        <location evidence="1">Cytoplasm</location>
    </subcellularLocation>
</comment>
<dbReference type="InterPro" id="IPR035684">
    <property type="entry name" value="ArgRS_core"/>
</dbReference>
<dbReference type="InterPro" id="IPR014729">
    <property type="entry name" value="Rossmann-like_a/b/a_fold"/>
</dbReference>
<reference evidence="14" key="1">
    <citation type="submission" date="2020-05" db="EMBL/GenBank/DDBJ databases">
        <authorList>
            <person name="Chiriac C."/>
            <person name="Salcher M."/>
            <person name="Ghai R."/>
            <person name="Kavagutti S V."/>
        </authorList>
    </citation>
    <scope>NUCLEOTIDE SEQUENCE</scope>
</reference>
<evidence type="ECO:0000256" key="10">
    <source>
        <dbReference type="ARBA" id="ARBA00023146"/>
    </source>
</evidence>
<comment type="subunit">
    <text evidence="3">Monomer.</text>
</comment>
<dbReference type="GO" id="GO:0004814">
    <property type="term" value="F:arginine-tRNA ligase activity"/>
    <property type="evidence" value="ECO:0007669"/>
    <property type="project" value="UniProtKB-EC"/>
</dbReference>
<evidence type="ECO:0000256" key="3">
    <source>
        <dbReference type="ARBA" id="ARBA00011245"/>
    </source>
</evidence>
<evidence type="ECO:0000256" key="5">
    <source>
        <dbReference type="ARBA" id="ARBA00022490"/>
    </source>
</evidence>
<dbReference type="InterPro" id="IPR009080">
    <property type="entry name" value="tRNAsynth_Ia_anticodon-bd"/>
</dbReference>
<dbReference type="InterPro" id="IPR001412">
    <property type="entry name" value="aa-tRNA-synth_I_CS"/>
</dbReference>
<evidence type="ECO:0000256" key="8">
    <source>
        <dbReference type="ARBA" id="ARBA00022840"/>
    </source>
</evidence>
<dbReference type="SUPFAM" id="SSF47323">
    <property type="entry name" value="Anticodon-binding domain of a subclass of class I aminoacyl-tRNA synthetases"/>
    <property type="match status" value="1"/>
</dbReference>
<feature type="domain" description="DALR anticodon binding" evidence="12">
    <location>
        <begin position="413"/>
        <end position="535"/>
    </location>
</feature>
<feature type="domain" description="Arginyl tRNA synthetase N-terminal" evidence="13">
    <location>
        <begin position="4"/>
        <end position="89"/>
    </location>
</feature>
<comment type="similarity">
    <text evidence="2">Belongs to the class-I aminoacyl-tRNA synthetase family.</text>
</comment>
<keyword evidence="9" id="KW-0648">Protein biosynthesis</keyword>
<dbReference type="GO" id="GO:0005524">
    <property type="term" value="F:ATP binding"/>
    <property type="evidence" value="ECO:0007669"/>
    <property type="project" value="UniProtKB-KW"/>
</dbReference>
<dbReference type="CDD" id="cd00671">
    <property type="entry name" value="ArgRS_core"/>
    <property type="match status" value="1"/>
</dbReference>
<dbReference type="Pfam" id="PF05746">
    <property type="entry name" value="DALR_1"/>
    <property type="match status" value="1"/>
</dbReference>
<dbReference type="SMART" id="SM01016">
    <property type="entry name" value="Arg_tRNA_synt_N"/>
    <property type="match status" value="1"/>
</dbReference>
<dbReference type="Pfam" id="PF03485">
    <property type="entry name" value="Arg_tRNA_synt_N"/>
    <property type="match status" value="1"/>
</dbReference>
<dbReference type="SUPFAM" id="SSF55190">
    <property type="entry name" value="Arginyl-tRNA synthetase (ArgRS), N-terminal 'additional' domain"/>
    <property type="match status" value="1"/>
</dbReference>
<dbReference type="GO" id="GO:0005737">
    <property type="term" value="C:cytoplasm"/>
    <property type="evidence" value="ECO:0007669"/>
    <property type="project" value="UniProtKB-SubCell"/>
</dbReference>
<dbReference type="SUPFAM" id="SSF52374">
    <property type="entry name" value="Nucleotidylyl transferase"/>
    <property type="match status" value="1"/>
</dbReference>
<dbReference type="Gene3D" id="3.30.1360.70">
    <property type="entry name" value="Arginyl tRNA synthetase N-terminal domain"/>
    <property type="match status" value="1"/>
</dbReference>
<dbReference type="EMBL" id="CAEZUP010000004">
    <property type="protein sequence ID" value="CAB4597939.1"/>
    <property type="molecule type" value="Genomic_DNA"/>
</dbReference>
<dbReference type="FunFam" id="3.40.50.620:FF:000062">
    <property type="entry name" value="Arginine--tRNA ligase"/>
    <property type="match status" value="1"/>
</dbReference>
<comment type="catalytic activity">
    <reaction evidence="11">
        <text>tRNA(Arg) + L-arginine + ATP = L-arginyl-tRNA(Arg) + AMP + diphosphate</text>
        <dbReference type="Rhea" id="RHEA:20301"/>
        <dbReference type="Rhea" id="RHEA-COMP:9658"/>
        <dbReference type="Rhea" id="RHEA-COMP:9673"/>
        <dbReference type="ChEBI" id="CHEBI:30616"/>
        <dbReference type="ChEBI" id="CHEBI:32682"/>
        <dbReference type="ChEBI" id="CHEBI:33019"/>
        <dbReference type="ChEBI" id="CHEBI:78442"/>
        <dbReference type="ChEBI" id="CHEBI:78513"/>
        <dbReference type="ChEBI" id="CHEBI:456215"/>
        <dbReference type="EC" id="6.1.1.19"/>
    </reaction>
</comment>
<proteinExistence type="inferred from homology"/>
<accession>A0A6J6GDL1</accession>
<gene>
    <name evidence="14" type="ORF">UFOPK1835_00182</name>
</gene>
<dbReference type="InterPro" id="IPR005148">
    <property type="entry name" value="Arg-tRNA-synth_N"/>
</dbReference>
<dbReference type="Gene3D" id="1.10.730.10">
    <property type="entry name" value="Isoleucyl-tRNA Synthetase, Domain 1"/>
    <property type="match status" value="1"/>
</dbReference>
<organism evidence="14">
    <name type="scientific">freshwater metagenome</name>
    <dbReference type="NCBI Taxonomy" id="449393"/>
    <lineage>
        <taxon>unclassified sequences</taxon>
        <taxon>metagenomes</taxon>
        <taxon>ecological metagenomes</taxon>
    </lineage>
</organism>
<name>A0A6J6GDL1_9ZZZZ</name>
<dbReference type="GO" id="GO:0006420">
    <property type="term" value="P:arginyl-tRNA aminoacylation"/>
    <property type="evidence" value="ECO:0007669"/>
    <property type="project" value="InterPro"/>
</dbReference>
<dbReference type="HAMAP" id="MF_00123">
    <property type="entry name" value="Arg_tRNA_synth"/>
    <property type="match status" value="1"/>
</dbReference>
<evidence type="ECO:0000256" key="7">
    <source>
        <dbReference type="ARBA" id="ARBA00022741"/>
    </source>
</evidence>
<evidence type="ECO:0000256" key="2">
    <source>
        <dbReference type="ARBA" id="ARBA00005594"/>
    </source>
</evidence>
<dbReference type="InterPro" id="IPR001278">
    <property type="entry name" value="Arg-tRNA-ligase"/>
</dbReference>
<protein>
    <recommendedName>
        <fullName evidence="4">arginine--tRNA ligase</fullName>
        <ecNumber evidence="4">6.1.1.19</ecNumber>
    </recommendedName>
</protein>
<dbReference type="AlphaFoldDB" id="A0A6J6GDL1"/>
<dbReference type="Pfam" id="PF00750">
    <property type="entry name" value="tRNA-synt_1d"/>
    <property type="match status" value="2"/>
</dbReference>
<dbReference type="InterPro" id="IPR008909">
    <property type="entry name" value="DALR_anticod-bd"/>
</dbReference>
<evidence type="ECO:0000256" key="4">
    <source>
        <dbReference type="ARBA" id="ARBA00012837"/>
    </source>
</evidence>